<protein>
    <submittedName>
        <fullName evidence="2">Uncharacterized protein</fullName>
    </submittedName>
</protein>
<sequence>MSALICTVGLNPTPVALAVLTSTPIPNDVLLVCSTASQTVGDRLIDVIGALLPHTVFRTLQVGSGVSWRATYAAMADTMPDSPYRLDYTGGTTSMTMAAVKIHLEEHHSAVDGGASLRSYIDEQSGEQVYDSGTATAVDTAVLTIAVLASLHDVDVSLGAVLRTSDFVHVRDKQPAASFVEATRSAVQAQTITEQWTAAWSSIGLGEVFARLRPPPDAKKSTREGTFVELVSLAAAIASGCCDEIAFDVHASDDAQFDVIVRSGHRVVCIESKKGYLDARDDLGHRMNSALHVFGSAARVQIHVLANADKRPFLAAYDVEIDSWKRSMPELDRVHLIHTFSAPSSAGNRRIPASRSAMRQTDPRARGNESNADPFGAMIERLRLDLPAPSSAIGRGPALDRASPPPVQPVFGTVMIAIGGSPILTGLILDNETRTLQVVGPRQTVRRVTTGSAVELVDTENLSARAVWRAAWAKQPEAVLPTPSKKSAAAGLLRYAHESGAAIEHLLPRGVREFGNGSIASLNVPPRWQHLLTESERGRGAPGLPGPYQPYSGDQTYWQGTDSLIECDVLLDLAARWSDVDGVEVFVSTDIGMRAVAPVIITHHFAAFAVGSPFRGKDVKWPLARSLTAIQATVLNNRFGPSVRTWVAVTDRAQGTSDAGQRVKWNALWARLHVLSGIDENHAPIAPWTAADLDEDIARFLGSARPVRT</sequence>
<dbReference type="RefSeq" id="WP_317534158.1">
    <property type="nucleotide sequence ID" value="NZ_JAWLKF010000018.1"/>
</dbReference>
<gene>
    <name evidence="2" type="ORF">R3P93_22540</name>
</gene>
<dbReference type="InterPro" id="IPR011335">
    <property type="entry name" value="Restrct_endonuc-II-like"/>
</dbReference>
<evidence type="ECO:0000313" key="3">
    <source>
        <dbReference type="Proteomes" id="UP001186104"/>
    </source>
</evidence>
<reference evidence="2 3" key="1">
    <citation type="submission" date="2023-10" db="EMBL/GenBank/DDBJ databases">
        <title>Development of a sustainable strategy for remediation of hydrocarbon-contaminated territories based on the waste exchange concept.</title>
        <authorList>
            <person name="Krivoruchko A."/>
        </authorList>
    </citation>
    <scope>NUCLEOTIDE SEQUENCE [LARGE SCALE GENOMIC DNA]</scope>
    <source>
        <strain evidence="2 3">IEGM 1327</strain>
    </source>
</reference>
<evidence type="ECO:0000256" key="1">
    <source>
        <dbReference type="SAM" id="MobiDB-lite"/>
    </source>
</evidence>
<comment type="caution">
    <text evidence="2">The sequence shown here is derived from an EMBL/GenBank/DDBJ whole genome shotgun (WGS) entry which is preliminary data.</text>
</comment>
<organism evidence="2 3">
    <name type="scientific">Rhodococcus cerastii</name>
    <dbReference type="NCBI Taxonomy" id="908616"/>
    <lineage>
        <taxon>Bacteria</taxon>
        <taxon>Bacillati</taxon>
        <taxon>Actinomycetota</taxon>
        <taxon>Actinomycetes</taxon>
        <taxon>Mycobacteriales</taxon>
        <taxon>Nocardiaceae</taxon>
        <taxon>Rhodococcus</taxon>
    </lineage>
</organism>
<dbReference type="Gene3D" id="3.40.50.10770">
    <property type="entry name" value="Hypothetical protein VC1899 like domain (Restriction endonuclease-like)"/>
    <property type="match status" value="1"/>
</dbReference>
<dbReference type="SUPFAM" id="SSF52980">
    <property type="entry name" value="Restriction endonuclease-like"/>
    <property type="match status" value="1"/>
</dbReference>
<feature type="region of interest" description="Disordered" evidence="1">
    <location>
        <begin position="345"/>
        <end position="373"/>
    </location>
</feature>
<dbReference type="EMBL" id="JAWLKF010000018">
    <property type="protein sequence ID" value="MDV6305353.1"/>
    <property type="molecule type" value="Genomic_DNA"/>
</dbReference>
<proteinExistence type="predicted"/>
<accession>A0ABU4D6K3</accession>
<name>A0ABU4D6K3_9NOCA</name>
<dbReference type="Proteomes" id="UP001186104">
    <property type="component" value="Unassembled WGS sequence"/>
</dbReference>
<keyword evidence="3" id="KW-1185">Reference proteome</keyword>
<evidence type="ECO:0000313" key="2">
    <source>
        <dbReference type="EMBL" id="MDV6305353.1"/>
    </source>
</evidence>